<name>A0ABT8ECJ8_9BACL</name>
<proteinExistence type="predicted"/>
<evidence type="ECO:0000313" key="2">
    <source>
        <dbReference type="EMBL" id="MDN4075633.1"/>
    </source>
</evidence>
<reference evidence="2" key="1">
    <citation type="submission" date="2023-06" db="EMBL/GenBank/DDBJ databases">
        <title>Draft Genome Sequences of Representative Paenibacillus Polymyxa, Bacillus cereus, Fictibacillus sp., and Brevibacillus agri Strains Isolated from Amazonian Dark Earth.</title>
        <authorList>
            <person name="Pellegrinetti T.A."/>
            <person name="Cunha I.C.M."/>
            <person name="Chaves M.G."/>
            <person name="Freitas A.S."/>
            <person name="Silva A.V.R."/>
            <person name="Tsai S.M."/>
            <person name="Mendes L.W."/>
        </authorList>
    </citation>
    <scope>NUCLEOTIDE SEQUENCE</scope>
    <source>
        <strain evidence="2">CENA-BCM004</strain>
    </source>
</reference>
<evidence type="ECO:0000313" key="3">
    <source>
        <dbReference type="Proteomes" id="UP001168694"/>
    </source>
</evidence>
<evidence type="ECO:0000256" key="1">
    <source>
        <dbReference type="SAM" id="Phobius"/>
    </source>
</evidence>
<feature type="transmembrane region" description="Helical" evidence="1">
    <location>
        <begin position="118"/>
        <end position="134"/>
    </location>
</feature>
<feature type="transmembrane region" description="Helical" evidence="1">
    <location>
        <begin position="83"/>
        <end position="106"/>
    </location>
</feature>
<dbReference type="EMBL" id="JAUHLN010000006">
    <property type="protein sequence ID" value="MDN4075633.1"/>
    <property type="molecule type" value="Genomic_DNA"/>
</dbReference>
<keyword evidence="1" id="KW-0472">Membrane</keyword>
<feature type="transmembrane region" description="Helical" evidence="1">
    <location>
        <begin position="263"/>
        <end position="280"/>
    </location>
</feature>
<dbReference type="Proteomes" id="UP001168694">
    <property type="component" value="Unassembled WGS sequence"/>
</dbReference>
<feature type="transmembrane region" description="Helical" evidence="1">
    <location>
        <begin position="20"/>
        <end position="37"/>
    </location>
</feature>
<evidence type="ECO:0008006" key="4">
    <source>
        <dbReference type="Google" id="ProtNLM"/>
    </source>
</evidence>
<dbReference type="RefSeq" id="WP_290401741.1">
    <property type="nucleotide sequence ID" value="NZ_JAUHLN010000006.1"/>
</dbReference>
<feature type="transmembrane region" description="Helical" evidence="1">
    <location>
        <begin position="180"/>
        <end position="201"/>
    </location>
</feature>
<protein>
    <recommendedName>
        <fullName evidence="4">DUF4129 domain-containing protein</fullName>
    </recommendedName>
</protein>
<organism evidence="2 3">
    <name type="scientific">Fictibacillus terranigra</name>
    <dbReference type="NCBI Taxonomy" id="3058424"/>
    <lineage>
        <taxon>Bacteria</taxon>
        <taxon>Bacillati</taxon>
        <taxon>Bacillota</taxon>
        <taxon>Bacilli</taxon>
        <taxon>Bacillales</taxon>
        <taxon>Fictibacillaceae</taxon>
        <taxon>Fictibacillus</taxon>
    </lineage>
</organism>
<comment type="caution">
    <text evidence="2">The sequence shown here is derived from an EMBL/GenBank/DDBJ whole genome shotgun (WGS) entry which is preliminary data.</text>
</comment>
<gene>
    <name evidence="2" type="ORF">QYF49_21980</name>
</gene>
<keyword evidence="1" id="KW-1133">Transmembrane helix</keyword>
<sequence>MVSQERHLMRTHGRLPTFSFNYLFDGLLLYLLVISLLPFSLALSLKLCALYIFGCLPFVLLFNFSKKITMGKIILLSPVAFEIGFIFGFSFIHSILLAGIIGWRAWVNWSEPIKQDMEVIWLGAFALALFRYIFFPNISEALLLIPALQLVCLILLKSYHRHLNEGIPGFQNMKQGIFSLSVLLSSAAAAYLVFPLFSFLFKNLMGALFYAVFSLLSKPLFFLYSLLPVSDGRKKRAEAFAGTFMESEKTTKTPSLAPSDDQWILWLLFALLLVAVYIYFRRRILDTLGQTISTQRIQPILPGKPLTEHNKERRYWKTPSDEARKIYIQFEKRMTKLGGSRAYNESVSEWLQRLDLPGSTIHSVVSAYNKARYGGLTLPSEELASLKSGTQSLIREFKERQKEEKRMD</sequence>
<keyword evidence="1" id="KW-0812">Transmembrane</keyword>
<accession>A0ABT8ECJ8</accession>
<keyword evidence="3" id="KW-1185">Reference proteome</keyword>
<feature type="transmembrane region" description="Helical" evidence="1">
    <location>
        <begin position="208"/>
        <end position="227"/>
    </location>
</feature>
<feature type="transmembrane region" description="Helical" evidence="1">
    <location>
        <begin position="141"/>
        <end position="160"/>
    </location>
</feature>
<feature type="transmembrane region" description="Helical" evidence="1">
    <location>
        <begin position="43"/>
        <end position="62"/>
    </location>
</feature>